<comment type="function">
    <text evidence="2">Catalyzes the removal of elemental sulfur atoms from cysteine to produce alanine. Seems to participate in the biosynthesis of the nitrogenase metalloclusters by providing the inorganic sulfur required for the Fe-S core formation.</text>
</comment>
<keyword evidence="5" id="KW-0808">Transferase</keyword>
<evidence type="ECO:0000256" key="2">
    <source>
        <dbReference type="ARBA" id="ARBA00003120"/>
    </source>
</evidence>
<dbReference type="OrthoDB" id="9808002at2"/>
<organism evidence="12 13">
    <name type="scientific">Antarctobacter heliothermus</name>
    <dbReference type="NCBI Taxonomy" id="74033"/>
    <lineage>
        <taxon>Bacteria</taxon>
        <taxon>Pseudomonadati</taxon>
        <taxon>Pseudomonadota</taxon>
        <taxon>Alphaproteobacteria</taxon>
        <taxon>Rhodobacterales</taxon>
        <taxon>Roseobacteraceae</taxon>
        <taxon>Antarctobacter</taxon>
    </lineage>
</organism>
<dbReference type="RefSeq" id="WP_089275778.1">
    <property type="nucleotide sequence ID" value="NZ_FZON01000001.1"/>
</dbReference>
<keyword evidence="8" id="KW-0408">Iron</keyword>
<comment type="similarity">
    <text evidence="3">Belongs to the class-V pyridoxal-phosphate-dependent aminotransferase family. NifS/IscS subfamily.</text>
</comment>
<dbReference type="GO" id="GO:0031071">
    <property type="term" value="F:cysteine desulfurase activity"/>
    <property type="evidence" value="ECO:0007669"/>
    <property type="project" value="UniProtKB-EC"/>
</dbReference>
<evidence type="ECO:0000256" key="10">
    <source>
        <dbReference type="ARBA" id="ARBA00050776"/>
    </source>
</evidence>
<dbReference type="InterPro" id="IPR000192">
    <property type="entry name" value="Aminotrans_V_dom"/>
</dbReference>
<dbReference type="AlphaFoldDB" id="A0A239AP37"/>
<evidence type="ECO:0000313" key="12">
    <source>
        <dbReference type="EMBL" id="SNR96814.1"/>
    </source>
</evidence>
<evidence type="ECO:0000256" key="4">
    <source>
        <dbReference type="ARBA" id="ARBA00013558"/>
    </source>
</evidence>
<evidence type="ECO:0000256" key="8">
    <source>
        <dbReference type="ARBA" id="ARBA00023004"/>
    </source>
</evidence>
<dbReference type="InterPro" id="IPR015424">
    <property type="entry name" value="PyrdxlP-dep_Trfase"/>
</dbReference>
<dbReference type="InterPro" id="IPR015421">
    <property type="entry name" value="PyrdxlP-dep_Trfase_major"/>
</dbReference>
<dbReference type="Gene3D" id="3.40.640.10">
    <property type="entry name" value="Type I PLP-dependent aspartate aminotransferase-like (Major domain)"/>
    <property type="match status" value="1"/>
</dbReference>
<name>A0A239AP37_9RHOB</name>
<keyword evidence="6" id="KW-0479">Metal-binding</keyword>
<dbReference type="PANTHER" id="PTHR11601">
    <property type="entry name" value="CYSTEINE DESULFURYLASE FAMILY MEMBER"/>
    <property type="match status" value="1"/>
</dbReference>
<dbReference type="Proteomes" id="UP000198440">
    <property type="component" value="Unassembled WGS sequence"/>
</dbReference>
<keyword evidence="7" id="KW-0663">Pyridoxal phosphate</keyword>
<dbReference type="Gene3D" id="3.90.1150.10">
    <property type="entry name" value="Aspartate Aminotransferase, domain 1"/>
    <property type="match status" value="1"/>
</dbReference>
<evidence type="ECO:0000313" key="13">
    <source>
        <dbReference type="Proteomes" id="UP000198440"/>
    </source>
</evidence>
<dbReference type="InterPro" id="IPR016454">
    <property type="entry name" value="Cysteine_dSase"/>
</dbReference>
<dbReference type="PIRSF" id="PIRSF005572">
    <property type="entry name" value="NifS"/>
    <property type="match status" value="1"/>
</dbReference>
<sequence length="367" mass="38358">MARVYLDHNATTPLRAEARAAMIAAMDVTGNPSSVHAEGRAAKGVVETARAQVAALVGCLTSQVIFTGSATEAAALAVAQKDRHGGVFAALPTEHDCLNVWSELDLPALHHADGTVGGLELLDGQAALVAMSAANSETGIMMPDRCVVASDGDRAVVCDITQMAGKVPVLYPEGRKPAYMILSAHKIGGPKGVGAFINFTRDDPQAILRGGGQEMGRRSGTENVIGIAGFGAAAEAAQGDVAAERWRGVEKLRNILEESLEAASEVTISVGKDSVRLPNTACLATPGWKGETQVMQMDLAGFAVSAGSACSSGKVRRSRVLEAMGYDDQISGSAIRVSLGLETTEDDVARFCDAWISKYQRHRARAA</sequence>
<feature type="domain" description="Aminotransferase class V" evidence="11">
    <location>
        <begin position="4"/>
        <end position="351"/>
    </location>
</feature>
<evidence type="ECO:0000256" key="5">
    <source>
        <dbReference type="ARBA" id="ARBA00022679"/>
    </source>
</evidence>
<dbReference type="EMBL" id="FZON01000001">
    <property type="protein sequence ID" value="SNR96814.1"/>
    <property type="molecule type" value="Genomic_DNA"/>
</dbReference>
<accession>A0A239AP37</accession>
<dbReference type="GO" id="GO:0046872">
    <property type="term" value="F:metal ion binding"/>
    <property type="evidence" value="ECO:0007669"/>
    <property type="project" value="UniProtKB-KW"/>
</dbReference>
<dbReference type="Pfam" id="PF00266">
    <property type="entry name" value="Aminotran_5"/>
    <property type="match status" value="1"/>
</dbReference>
<proteinExistence type="inferred from homology"/>
<comment type="cofactor">
    <cofactor evidence="1">
        <name>pyridoxal 5'-phosphate</name>
        <dbReference type="ChEBI" id="CHEBI:597326"/>
    </cofactor>
</comment>
<protein>
    <recommendedName>
        <fullName evidence="4">Cysteine desulfurase</fullName>
    </recommendedName>
</protein>
<comment type="catalytic activity">
    <reaction evidence="10">
        <text>(sulfur carrier)-H + L-cysteine = (sulfur carrier)-SH + L-alanine</text>
        <dbReference type="Rhea" id="RHEA:43892"/>
        <dbReference type="Rhea" id="RHEA-COMP:14737"/>
        <dbReference type="Rhea" id="RHEA-COMP:14739"/>
        <dbReference type="ChEBI" id="CHEBI:29917"/>
        <dbReference type="ChEBI" id="CHEBI:35235"/>
        <dbReference type="ChEBI" id="CHEBI:57972"/>
        <dbReference type="ChEBI" id="CHEBI:64428"/>
        <dbReference type="EC" id="2.8.1.7"/>
    </reaction>
</comment>
<evidence type="ECO:0000256" key="3">
    <source>
        <dbReference type="ARBA" id="ARBA00006490"/>
    </source>
</evidence>
<evidence type="ECO:0000256" key="9">
    <source>
        <dbReference type="ARBA" id="ARBA00023014"/>
    </source>
</evidence>
<reference evidence="12 13" key="1">
    <citation type="submission" date="2017-06" db="EMBL/GenBank/DDBJ databases">
        <authorList>
            <person name="Kim H.J."/>
            <person name="Triplett B.A."/>
        </authorList>
    </citation>
    <scope>NUCLEOTIDE SEQUENCE [LARGE SCALE GENOMIC DNA]</scope>
    <source>
        <strain evidence="12 13">DSM 11445</strain>
    </source>
</reference>
<dbReference type="SUPFAM" id="SSF53383">
    <property type="entry name" value="PLP-dependent transferases"/>
    <property type="match status" value="1"/>
</dbReference>
<evidence type="ECO:0000256" key="6">
    <source>
        <dbReference type="ARBA" id="ARBA00022723"/>
    </source>
</evidence>
<dbReference type="GO" id="GO:0051536">
    <property type="term" value="F:iron-sulfur cluster binding"/>
    <property type="evidence" value="ECO:0007669"/>
    <property type="project" value="UniProtKB-KW"/>
</dbReference>
<evidence type="ECO:0000259" key="11">
    <source>
        <dbReference type="Pfam" id="PF00266"/>
    </source>
</evidence>
<evidence type="ECO:0000256" key="7">
    <source>
        <dbReference type="ARBA" id="ARBA00022898"/>
    </source>
</evidence>
<keyword evidence="9" id="KW-0411">Iron-sulfur</keyword>
<gene>
    <name evidence="12" type="ORF">SAMN04488078_100113</name>
</gene>
<dbReference type="PANTHER" id="PTHR11601:SF34">
    <property type="entry name" value="CYSTEINE DESULFURASE"/>
    <property type="match status" value="1"/>
</dbReference>
<evidence type="ECO:0000256" key="1">
    <source>
        <dbReference type="ARBA" id="ARBA00001933"/>
    </source>
</evidence>
<dbReference type="Gene3D" id="1.10.260.50">
    <property type="match status" value="1"/>
</dbReference>
<dbReference type="InterPro" id="IPR015422">
    <property type="entry name" value="PyrdxlP-dep_Trfase_small"/>
</dbReference>